<sequence>MASSPKRSENLSLASPRPTRTDSSNEDDDIPRLSEDTLALLQDFQRSQSTQLAAFEKLQGRAAARFDALGTGIDDQAAEDDVEEDKSDGDDPLASMEVFTEDWNLSQFWYTDLTARTLAAFALHPLVKVALDLESPPTPHPDYEGLPDISIAILSAPTVHQYLTRRIIPLLPKPVQQKVHPVLFEHDARFAVFGPKQFVNYDFNAPARIPENMKSRFDVVIVDPPFLSAECQVKTAITVRLLLSLEKDRRKVVICTGQKVADVILRTYRSYGIRCTEFRPEHRNGLQNEFRCFASGELDEVWKFEQEE</sequence>
<dbReference type="PROSITE" id="PS00092">
    <property type="entry name" value="N6_MTASE"/>
    <property type="match status" value="1"/>
</dbReference>
<dbReference type="GO" id="GO:0016279">
    <property type="term" value="F:protein-lysine N-methyltransferase activity"/>
    <property type="evidence" value="ECO:0007669"/>
    <property type="project" value="UniProtKB-UniRule"/>
</dbReference>
<evidence type="ECO:0000313" key="8">
    <source>
        <dbReference type="Proteomes" id="UP000094385"/>
    </source>
</evidence>
<dbReference type="AlphaFoldDB" id="A0A1E3QDM4"/>
<dbReference type="Pfam" id="PF10237">
    <property type="entry name" value="N6-adenineMlase"/>
    <property type="match status" value="1"/>
</dbReference>
<feature type="compositionally biased region" description="Acidic residues" evidence="6">
    <location>
        <begin position="76"/>
        <end position="91"/>
    </location>
</feature>
<evidence type="ECO:0000256" key="3">
    <source>
        <dbReference type="ARBA" id="ARBA00022603"/>
    </source>
</evidence>
<evidence type="ECO:0000313" key="7">
    <source>
        <dbReference type="EMBL" id="ODQ75192.1"/>
    </source>
</evidence>
<dbReference type="GO" id="GO:0032259">
    <property type="term" value="P:methylation"/>
    <property type="evidence" value="ECO:0007669"/>
    <property type="project" value="UniProtKB-KW"/>
</dbReference>
<evidence type="ECO:0000256" key="4">
    <source>
        <dbReference type="ARBA" id="ARBA00022679"/>
    </source>
</evidence>
<keyword evidence="8" id="KW-1185">Reference proteome</keyword>
<comment type="subcellular location">
    <subcellularLocation>
        <location evidence="1 5">Cytoplasm</location>
    </subcellularLocation>
</comment>
<evidence type="ECO:0000256" key="6">
    <source>
        <dbReference type="SAM" id="MobiDB-lite"/>
    </source>
</evidence>
<feature type="region of interest" description="Disordered" evidence="6">
    <location>
        <begin position="72"/>
        <end position="91"/>
    </location>
</feature>
<dbReference type="InterPro" id="IPR002052">
    <property type="entry name" value="DNA_methylase_N6_adenine_CS"/>
</dbReference>
<feature type="compositionally biased region" description="Polar residues" evidence="6">
    <location>
        <begin position="1"/>
        <end position="13"/>
    </location>
</feature>
<dbReference type="Proteomes" id="UP000094385">
    <property type="component" value="Unassembled WGS sequence"/>
</dbReference>
<keyword evidence="2 5" id="KW-0963">Cytoplasm</keyword>
<keyword evidence="3 5" id="KW-0489">Methyltransferase</keyword>
<dbReference type="GO" id="GO:0005737">
    <property type="term" value="C:cytoplasm"/>
    <property type="evidence" value="ECO:0007669"/>
    <property type="project" value="UniProtKB-SubCell"/>
</dbReference>
<accession>A0A1E3QDM4</accession>
<dbReference type="OrthoDB" id="206354at2759"/>
<organism evidence="7 8">
    <name type="scientific">Lipomyces starkeyi NRRL Y-11557</name>
    <dbReference type="NCBI Taxonomy" id="675824"/>
    <lineage>
        <taxon>Eukaryota</taxon>
        <taxon>Fungi</taxon>
        <taxon>Dikarya</taxon>
        <taxon>Ascomycota</taxon>
        <taxon>Saccharomycotina</taxon>
        <taxon>Lipomycetes</taxon>
        <taxon>Lipomycetales</taxon>
        <taxon>Lipomycetaceae</taxon>
        <taxon>Lipomyces</taxon>
    </lineage>
</organism>
<evidence type="ECO:0000256" key="2">
    <source>
        <dbReference type="ARBA" id="ARBA00022490"/>
    </source>
</evidence>
<name>A0A1E3QDM4_LIPST</name>
<evidence type="ECO:0000256" key="1">
    <source>
        <dbReference type="ARBA" id="ARBA00004496"/>
    </source>
</evidence>
<reference evidence="7 8" key="1">
    <citation type="journal article" date="2016" name="Proc. Natl. Acad. Sci. U.S.A.">
        <title>Comparative genomics of biotechnologically important yeasts.</title>
        <authorList>
            <person name="Riley R."/>
            <person name="Haridas S."/>
            <person name="Wolfe K.H."/>
            <person name="Lopes M.R."/>
            <person name="Hittinger C.T."/>
            <person name="Goeker M."/>
            <person name="Salamov A.A."/>
            <person name="Wisecaver J.H."/>
            <person name="Long T.M."/>
            <person name="Calvey C.H."/>
            <person name="Aerts A.L."/>
            <person name="Barry K.W."/>
            <person name="Choi C."/>
            <person name="Clum A."/>
            <person name="Coughlan A.Y."/>
            <person name="Deshpande S."/>
            <person name="Douglass A.P."/>
            <person name="Hanson S.J."/>
            <person name="Klenk H.-P."/>
            <person name="LaButti K.M."/>
            <person name="Lapidus A."/>
            <person name="Lindquist E.A."/>
            <person name="Lipzen A.M."/>
            <person name="Meier-Kolthoff J.P."/>
            <person name="Ohm R.A."/>
            <person name="Otillar R.P."/>
            <person name="Pangilinan J.L."/>
            <person name="Peng Y."/>
            <person name="Rokas A."/>
            <person name="Rosa C.A."/>
            <person name="Scheuner C."/>
            <person name="Sibirny A.A."/>
            <person name="Slot J.C."/>
            <person name="Stielow J.B."/>
            <person name="Sun H."/>
            <person name="Kurtzman C.P."/>
            <person name="Blackwell M."/>
            <person name="Grigoriev I.V."/>
            <person name="Jeffries T.W."/>
        </authorList>
    </citation>
    <scope>NUCLEOTIDE SEQUENCE [LARGE SCALE GENOMIC DNA]</scope>
    <source>
        <strain evidence="7 8">NRRL Y-11557</strain>
    </source>
</reference>
<dbReference type="HAMAP" id="MF_03187">
    <property type="entry name" value="Methyltr_EFM5"/>
    <property type="match status" value="1"/>
</dbReference>
<keyword evidence="4 5" id="KW-0808">Transferase</keyword>
<dbReference type="EMBL" id="KV454291">
    <property type="protein sequence ID" value="ODQ75192.1"/>
    <property type="molecule type" value="Genomic_DNA"/>
</dbReference>
<protein>
    <recommendedName>
        <fullName evidence="5">Protein-lysine N-methyltransferase EFM5</fullName>
        <ecNumber evidence="5">2.1.1.-</ecNumber>
    </recommendedName>
    <alternativeName>
        <fullName evidence="5">Elongation factor methyltransferase 5</fullName>
    </alternativeName>
</protein>
<evidence type="ECO:0000256" key="5">
    <source>
        <dbReference type="HAMAP-Rule" id="MF_03187"/>
    </source>
</evidence>
<gene>
    <name evidence="5" type="primary">EFM5</name>
    <name evidence="7" type="ORF">LIPSTDRAFT_240758</name>
</gene>
<dbReference type="InterPro" id="IPR041370">
    <property type="entry name" value="Mlase_EEF1AKMT1/ZCCHC4"/>
</dbReference>
<dbReference type="InterPro" id="IPR019369">
    <property type="entry name" value="Efm5/EEF1AKMT1"/>
</dbReference>
<dbReference type="GO" id="GO:0003676">
    <property type="term" value="F:nucleic acid binding"/>
    <property type="evidence" value="ECO:0007669"/>
    <property type="project" value="InterPro"/>
</dbReference>
<comment type="similarity">
    <text evidence="5">Belongs to the class I-like SAM-binding methyltransferase superfamily. EFM5 family.</text>
</comment>
<dbReference type="PANTHER" id="PTHR13200">
    <property type="entry name" value="EEF1A LYSINE METHYLTRANSFERASE 1"/>
    <property type="match status" value="1"/>
</dbReference>
<dbReference type="EC" id="2.1.1.-" evidence="5"/>
<dbReference type="STRING" id="675824.A0A1E3QDM4"/>
<dbReference type="PANTHER" id="PTHR13200:SF0">
    <property type="entry name" value="EEF1A LYSINE METHYLTRANSFERASE 1"/>
    <property type="match status" value="1"/>
</dbReference>
<feature type="region of interest" description="Disordered" evidence="6">
    <location>
        <begin position="1"/>
        <end position="34"/>
    </location>
</feature>
<comment type="function">
    <text evidence="5">S-adenosyl-L-methionine-dependent protein-lysine N-methyltransferase that trimethylates elongation factor 1-alpha at 'Lys-79'.</text>
</comment>
<proteinExistence type="inferred from homology"/>